<gene>
    <name evidence="1" type="ORF">EIG99_15035</name>
</gene>
<sequence length="21" mass="2463">MSLDILSTTRIIVKEQVNDWT</sequence>
<dbReference type="AlphaFoldDB" id="A0A4V2DW20"/>
<protein>
    <submittedName>
        <fullName evidence="1">PTS sugar transporter subunit IIA</fullName>
    </submittedName>
</protein>
<keyword evidence="1" id="KW-0813">Transport</keyword>
<name>A0A4V2DW20_9STAP</name>
<reference evidence="1 2" key="1">
    <citation type="submission" date="2018-11" db="EMBL/GenBank/DDBJ databases">
        <title>Genomic profiling of Staphylococcus species from a Poultry farm system in KwaZulu-Natal, South Africa.</title>
        <authorList>
            <person name="Amoako D.G."/>
            <person name="Somboro A.M."/>
            <person name="Abia A.L.K."/>
            <person name="Bester L.A."/>
            <person name="Essack S.Y."/>
        </authorList>
    </citation>
    <scope>NUCLEOTIDE SEQUENCE [LARGE SCALE GENOMIC DNA]</scope>
    <source>
        <strain evidence="1 2">SA11</strain>
    </source>
</reference>
<accession>A0A4V2DW20</accession>
<proteinExistence type="predicted"/>
<evidence type="ECO:0000313" key="1">
    <source>
        <dbReference type="EMBL" id="RZH97365.1"/>
    </source>
</evidence>
<dbReference type="Proteomes" id="UP000293854">
    <property type="component" value="Unassembled WGS sequence"/>
</dbReference>
<feature type="non-terminal residue" evidence="1">
    <location>
        <position position="21"/>
    </location>
</feature>
<keyword evidence="1" id="KW-0762">Sugar transport</keyword>
<organism evidence="1 2">
    <name type="scientific">Staphylococcus condimenti</name>
    <dbReference type="NCBI Taxonomy" id="70255"/>
    <lineage>
        <taxon>Bacteria</taxon>
        <taxon>Bacillati</taxon>
        <taxon>Bacillota</taxon>
        <taxon>Bacilli</taxon>
        <taxon>Bacillales</taxon>
        <taxon>Staphylococcaceae</taxon>
        <taxon>Staphylococcus</taxon>
    </lineage>
</organism>
<comment type="caution">
    <text evidence="1">The sequence shown here is derived from an EMBL/GenBank/DDBJ whole genome shotgun (WGS) entry which is preliminary data.</text>
</comment>
<dbReference type="EMBL" id="RQTE01000757">
    <property type="protein sequence ID" value="RZH97365.1"/>
    <property type="molecule type" value="Genomic_DNA"/>
</dbReference>
<evidence type="ECO:0000313" key="2">
    <source>
        <dbReference type="Proteomes" id="UP000293854"/>
    </source>
</evidence>